<dbReference type="Pfam" id="PF02771">
    <property type="entry name" value="Acyl-CoA_dh_N"/>
    <property type="match status" value="1"/>
</dbReference>
<dbReference type="SUPFAM" id="SSF56645">
    <property type="entry name" value="Acyl-CoA dehydrogenase NM domain-like"/>
    <property type="match status" value="1"/>
</dbReference>
<evidence type="ECO:0000313" key="9">
    <source>
        <dbReference type="EMBL" id="CAB4551035.1"/>
    </source>
</evidence>
<gene>
    <name evidence="9" type="ORF">UFOPK1358_01625</name>
</gene>
<dbReference type="Gene3D" id="2.40.110.10">
    <property type="entry name" value="Butyryl-CoA Dehydrogenase, subunit A, domain 2"/>
    <property type="match status" value="1"/>
</dbReference>
<dbReference type="InterPro" id="IPR009075">
    <property type="entry name" value="AcylCo_DH/oxidase_C"/>
</dbReference>
<keyword evidence="4" id="KW-0274">FAD</keyword>
<evidence type="ECO:0000259" key="6">
    <source>
        <dbReference type="Pfam" id="PF00441"/>
    </source>
</evidence>
<name>A0A6J6CIQ8_9ZZZZ</name>
<sequence length="401" mass="43784">MSVLVLPEESIDPDQQRVVDACVQLLAEKSPKDCTEQEFLEAQFDAGLAWVHFPEGNGGLGVSPGLQREVISRLAAQGAPIGGMKNPIGYGMCAPAVEVHGSDEQKKMLRSLFSNEHIWCQMFSEPGAGSDVASLAMRAERDGDEWLLNGQKVWTTLAHISSYGLVIARTDPDLPKHRGITAFIVDMHAPGVEVRPLRQMTGEAEFNEVYLTDVRIPDSMRLDDVGRGWAVSITTLMNERVSIGGGTPPRGSGPIAQLLQTWKSHGEGDPIQRDLVTKLWIDAEVNRLTNIRASQLRKAGTPGPEGSVAKLAMAENNKAIYSLALDIMGAAGMLYESYEFGRPRHALFSDDMYKNFLRARANSIEGGTSEVLKNIIGERVLGLPGDVRVDKVAAWKDVPRN</sequence>
<evidence type="ECO:0000256" key="1">
    <source>
        <dbReference type="ARBA" id="ARBA00001974"/>
    </source>
</evidence>
<dbReference type="FunFam" id="2.40.110.10:FF:000011">
    <property type="entry name" value="Acyl-CoA dehydrogenase FadE34"/>
    <property type="match status" value="1"/>
</dbReference>
<protein>
    <submittedName>
        <fullName evidence="9">Unannotated protein</fullName>
    </submittedName>
</protein>
<dbReference type="InterPro" id="IPR037069">
    <property type="entry name" value="AcylCoA_DH/ox_N_sf"/>
</dbReference>
<evidence type="ECO:0000259" key="8">
    <source>
        <dbReference type="Pfam" id="PF02771"/>
    </source>
</evidence>
<dbReference type="InterPro" id="IPR009100">
    <property type="entry name" value="AcylCoA_DH/oxidase_NM_dom_sf"/>
</dbReference>
<dbReference type="SUPFAM" id="SSF47203">
    <property type="entry name" value="Acyl-CoA dehydrogenase C-terminal domain-like"/>
    <property type="match status" value="1"/>
</dbReference>
<dbReference type="Pfam" id="PF00441">
    <property type="entry name" value="Acyl-CoA_dh_1"/>
    <property type="match status" value="1"/>
</dbReference>
<evidence type="ECO:0000259" key="7">
    <source>
        <dbReference type="Pfam" id="PF02770"/>
    </source>
</evidence>
<dbReference type="GO" id="GO:0016627">
    <property type="term" value="F:oxidoreductase activity, acting on the CH-CH group of donors"/>
    <property type="evidence" value="ECO:0007669"/>
    <property type="project" value="InterPro"/>
</dbReference>
<comment type="cofactor">
    <cofactor evidence="1">
        <name>FAD</name>
        <dbReference type="ChEBI" id="CHEBI:57692"/>
    </cofactor>
</comment>
<feature type="domain" description="Acyl-CoA dehydrogenase/oxidase N-terminal" evidence="8">
    <location>
        <begin position="34"/>
        <end position="107"/>
    </location>
</feature>
<keyword evidence="3" id="KW-0285">Flavoprotein</keyword>
<dbReference type="GO" id="GO:0050660">
    <property type="term" value="F:flavin adenine dinucleotide binding"/>
    <property type="evidence" value="ECO:0007669"/>
    <property type="project" value="InterPro"/>
</dbReference>
<dbReference type="InterPro" id="IPR036250">
    <property type="entry name" value="AcylCo_DH-like_C"/>
</dbReference>
<evidence type="ECO:0000256" key="2">
    <source>
        <dbReference type="ARBA" id="ARBA00009347"/>
    </source>
</evidence>
<dbReference type="InterPro" id="IPR052161">
    <property type="entry name" value="Mycobact_Acyl-CoA_DH"/>
</dbReference>
<dbReference type="Gene3D" id="1.10.540.10">
    <property type="entry name" value="Acyl-CoA dehydrogenase/oxidase, N-terminal domain"/>
    <property type="match status" value="1"/>
</dbReference>
<proteinExistence type="inferred from homology"/>
<accession>A0A6J6CIQ8</accession>
<organism evidence="9">
    <name type="scientific">freshwater metagenome</name>
    <dbReference type="NCBI Taxonomy" id="449393"/>
    <lineage>
        <taxon>unclassified sequences</taxon>
        <taxon>metagenomes</taxon>
        <taxon>ecological metagenomes</taxon>
    </lineage>
</organism>
<dbReference type="AlphaFoldDB" id="A0A6J6CIQ8"/>
<evidence type="ECO:0000256" key="3">
    <source>
        <dbReference type="ARBA" id="ARBA00022630"/>
    </source>
</evidence>
<dbReference type="InterPro" id="IPR046373">
    <property type="entry name" value="Acyl-CoA_Oxase/DH_mid-dom_sf"/>
</dbReference>
<dbReference type="InterPro" id="IPR013786">
    <property type="entry name" value="AcylCoA_DH/ox_N"/>
</dbReference>
<dbReference type="EMBL" id="CAEZSF010000196">
    <property type="protein sequence ID" value="CAB4551035.1"/>
    <property type="molecule type" value="Genomic_DNA"/>
</dbReference>
<evidence type="ECO:0000256" key="4">
    <source>
        <dbReference type="ARBA" id="ARBA00022827"/>
    </source>
</evidence>
<dbReference type="GO" id="GO:0005886">
    <property type="term" value="C:plasma membrane"/>
    <property type="evidence" value="ECO:0007669"/>
    <property type="project" value="TreeGrafter"/>
</dbReference>
<feature type="domain" description="Acyl-CoA oxidase/dehydrogenase middle" evidence="7">
    <location>
        <begin position="120"/>
        <end position="214"/>
    </location>
</feature>
<dbReference type="InterPro" id="IPR006091">
    <property type="entry name" value="Acyl-CoA_Oxase/DH_mid-dom"/>
</dbReference>
<dbReference type="Gene3D" id="1.20.140.10">
    <property type="entry name" value="Butyryl-CoA Dehydrogenase, subunit A, domain 3"/>
    <property type="match status" value="1"/>
</dbReference>
<feature type="domain" description="Acyl-CoA dehydrogenase/oxidase C-terminal" evidence="6">
    <location>
        <begin position="226"/>
        <end position="381"/>
    </location>
</feature>
<dbReference type="PANTHER" id="PTHR43292:SF4">
    <property type="entry name" value="ACYL-COA DEHYDROGENASE FADE34"/>
    <property type="match status" value="1"/>
</dbReference>
<evidence type="ECO:0000256" key="5">
    <source>
        <dbReference type="ARBA" id="ARBA00023002"/>
    </source>
</evidence>
<reference evidence="9" key="1">
    <citation type="submission" date="2020-05" db="EMBL/GenBank/DDBJ databases">
        <authorList>
            <person name="Chiriac C."/>
            <person name="Salcher M."/>
            <person name="Ghai R."/>
            <person name="Kavagutti S V."/>
        </authorList>
    </citation>
    <scope>NUCLEOTIDE SEQUENCE</scope>
</reference>
<keyword evidence="5" id="KW-0560">Oxidoreductase</keyword>
<dbReference type="Pfam" id="PF02770">
    <property type="entry name" value="Acyl-CoA_dh_M"/>
    <property type="match status" value="1"/>
</dbReference>
<comment type="similarity">
    <text evidence="2">Belongs to the acyl-CoA dehydrogenase family.</text>
</comment>
<dbReference type="PANTHER" id="PTHR43292">
    <property type="entry name" value="ACYL-COA DEHYDROGENASE"/>
    <property type="match status" value="1"/>
</dbReference>